<evidence type="ECO:0000313" key="1">
    <source>
        <dbReference type="EMBL" id="KAK3064228.1"/>
    </source>
</evidence>
<keyword evidence="2" id="KW-1185">Reference proteome</keyword>
<name>A0ACC3DA06_9PEZI</name>
<sequence>MDADRSGHVVGPPDASAESINNVILNTRPTRDDERQSSSYDIYLSWGMLPSECIPPQQRPARLTRGMLLALAFLARETPDQHDVAMELVVKRYLVRIAQNATYQEKELSLKDVKGAADDIKQEREVNPNYLPPHKTPEERKKVMTAAGLAAAFTKPEQSPGQSSSRSQATDRGSPAKRKRSPSPLEERGEKRPYVPDLRSKKYTRAPETPSKLRDELKRDTISDTSDERTSSRRPTPKTDPHAMARQSWVRELEGKHTSLMQENDALIGENKRLISLLSNAHEEAQRLEELLKERPADADERVQGLEGELASEREDNDPDREELAYTYTNLLKLQAGVYTLSRDDLKELVEQQMVDRKKRDSEREQDEVTDA</sequence>
<dbReference type="Proteomes" id="UP001186974">
    <property type="component" value="Unassembled WGS sequence"/>
</dbReference>
<evidence type="ECO:0000313" key="2">
    <source>
        <dbReference type="Proteomes" id="UP001186974"/>
    </source>
</evidence>
<comment type="caution">
    <text evidence="1">The sequence shown here is derived from an EMBL/GenBank/DDBJ whole genome shotgun (WGS) entry which is preliminary data.</text>
</comment>
<dbReference type="EMBL" id="JAWDJW010006575">
    <property type="protein sequence ID" value="KAK3064228.1"/>
    <property type="molecule type" value="Genomic_DNA"/>
</dbReference>
<gene>
    <name evidence="1" type="ORF">LTS18_009032</name>
</gene>
<protein>
    <submittedName>
        <fullName evidence="1">Uncharacterized protein</fullName>
    </submittedName>
</protein>
<reference evidence="1" key="1">
    <citation type="submission" date="2024-09" db="EMBL/GenBank/DDBJ databases">
        <title>Black Yeasts Isolated from many extreme environments.</title>
        <authorList>
            <person name="Coleine C."/>
            <person name="Stajich J.E."/>
            <person name="Selbmann L."/>
        </authorList>
    </citation>
    <scope>NUCLEOTIDE SEQUENCE</scope>
    <source>
        <strain evidence="1">CCFEE 5737</strain>
    </source>
</reference>
<accession>A0ACC3DA06</accession>
<proteinExistence type="predicted"/>
<organism evidence="1 2">
    <name type="scientific">Coniosporium uncinatum</name>
    <dbReference type="NCBI Taxonomy" id="93489"/>
    <lineage>
        <taxon>Eukaryota</taxon>
        <taxon>Fungi</taxon>
        <taxon>Dikarya</taxon>
        <taxon>Ascomycota</taxon>
        <taxon>Pezizomycotina</taxon>
        <taxon>Dothideomycetes</taxon>
        <taxon>Dothideomycetes incertae sedis</taxon>
        <taxon>Coniosporium</taxon>
    </lineage>
</organism>